<proteinExistence type="inferred from homology"/>
<evidence type="ECO:0000256" key="4">
    <source>
        <dbReference type="ARBA" id="ARBA00022658"/>
    </source>
</evidence>
<name>A0ABP0H2M9_CLALP</name>
<evidence type="ECO:0000313" key="6">
    <source>
        <dbReference type="EMBL" id="CAK8698065.1"/>
    </source>
</evidence>
<keyword evidence="3" id="KW-0963">Cytoplasm</keyword>
<sequence>MEADNSVVSVSSIIEALSSSPLANCVKVLKEYNERDADRKEISTSDKQKLTACVIDKLQVLEDNELCCEVFALLRHMSRDRHVVLKCMNNSAFLNILFKFGKFGDVNQESDDKYDQQSELNASRCISNVIYLTRDSQGYCNDSKLLKNIVLKVASHKVKSYEQNVLSLRIMLLASIMSSDGRRQLIEDFDARKITLDFLKHLLKNNIDQSDKIVSESSLSVNATNMCIEISKVLFNLNMDMRRKSLYNQEELSELECAVALCAAVLMSKSDDISLTESLHYNAGNAIYSVPPACFKVDKLIPLKAEEKSSTGKLTPERKNFKAIASLLDILQHRVMSNTIATDILHPLLALLSQLCRLSRDIRLYFKNKILPPRKDFNHRPEEGSELRNKLIELFTHNDTNLKHAAADFLFVLCKENVDRFVKYTGYGNAAGLLAARGFLAGGRGDTEYSDTDSDSDTEEYKQVCDEINPVTGHIPPKQVNPLEGMTDEQKEYLAVQLANEISKLSSSDIIQPMSVGDDGKLIPLQQKVHQTTLKEEHSDSNDEF</sequence>
<comment type="similarity">
    <text evidence="2">Belongs to the synembryn family.</text>
</comment>
<dbReference type="Pfam" id="PF10165">
    <property type="entry name" value="Ric8"/>
    <property type="match status" value="1"/>
</dbReference>
<gene>
    <name evidence="6" type="ORF">CVLEPA_LOCUS31539</name>
</gene>
<dbReference type="PANTHER" id="PTHR12425">
    <property type="entry name" value="SYNEMBRYN"/>
    <property type="match status" value="1"/>
</dbReference>
<reference evidence="6 7" key="1">
    <citation type="submission" date="2024-02" db="EMBL/GenBank/DDBJ databases">
        <authorList>
            <person name="Daric V."/>
            <person name="Darras S."/>
        </authorList>
    </citation>
    <scope>NUCLEOTIDE SEQUENCE [LARGE SCALE GENOMIC DNA]</scope>
</reference>
<dbReference type="PRINTS" id="PR01802">
    <property type="entry name" value="SYNEMBRYN"/>
</dbReference>
<dbReference type="EMBL" id="CAWYQH010000174">
    <property type="protein sequence ID" value="CAK8698065.1"/>
    <property type="molecule type" value="Genomic_DNA"/>
</dbReference>
<protein>
    <recommendedName>
        <fullName evidence="8">Synembryn-A</fullName>
    </recommendedName>
</protein>
<dbReference type="InterPro" id="IPR008376">
    <property type="entry name" value="Chaperone_Ric-8_A/B"/>
</dbReference>
<comment type="caution">
    <text evidence="6">The sequence shown here is derived from an EMBL/GenBank/DDBJ whole genome shotgun (WGS) entry which is preliminary data.</text>
</comment>
<dbReference type="InterPro" id="IPR019318">
    <property type="entry name" value="Gua_nucleotide_exch_fac_Ric8"/>
</dbReference>
<evidence type="ECO:0000256" key="3">
    <source>
        <dbReference type="ARBA" id="ARBA00022490"/>
    </source>
</evidence>
<dbReference type="Proteomes" id="UP001642483">
    <property type="component" value="Unassembled WGS sequence"/>
</dbReference>
<keyword evidence="7" id="KW-1185">Reference proteome</keyword>
<keyword evidence="5" id="KW-0143">Chaperone</keyword>
<evidence type="ECO:0000256" key="5">
    <source>
        <dbReference type="ARBA" id="ARBA00023186"/>
    </source>
</evidence>
<keyword evidence="4" id="KW-0344">Guanine-nucleotide releasing factor</keyword>
<evidence type="ECO:0000313" key="7">
    <source>
        <dbReference type="Proteomes" id="UP001642483"/>
    </source>
</evidence>
<evidence type="ECO:0000256" key="1">
    <source>
        <dbReference type="ARBA" id="ARBA00004544"/>
    </source>
</evidence>
<evidence type="ECO:0008006" key="8">
    <source>
        <dbReference type="Google" id="ProtNLM"/>
    </source>
</evidence>
<evidence type="ECO:0000256" key="2">
    <source>
        <dbReference type="ARBA" id="ARBA00009049"/>
    </source>
</evidence>
<dbReference type="PANTHER" id="PTHR12425:SF5">
    <property type="entry name" value="SYNEMBRYN"/>
    <property type="match status" value="1"/>
</dbReference>
<organism evidence="6 7">
    <name type="scientific">Clavelina lepadiformis</name>
    <name type="common">Light-bulb sea squirt</name>
    <name type="synonym">Ascidia lepadiformis</name>
    <dbReference type="NCBI Taxonomy" id="159417"/>
    <lineage>
        <taxon>Eukaryota</taxon>
        <taxon>Metazoa</taxon>
        <taxon>Chordata</taxon>
        <taxon>Tunicata</taxon>
        <taxon>Ascidiacea</taxon>
        <taxon>Aplousobranchia</taxon>
        <taxon>Clavelinidae</taxon>
        <taxon>Clavelina</taxon>
    </lineage>
</organism>
<accession>A0ABP0H2M9</accession>
<comment type="subcellular location">
    <subcellularLocation>
        <location evidence="1">Cytoplasm</location>
        <location evidence="1">Cell cortex</location>
    </subcellularLocation>
</comment>